<keyword evidence="8" id="KW-0966">Cell projection</keyword>
<dbReference type="GO" id="GO:0009427">
    <property type="term" value="C:bacterial-type flagellum basal body, distal rod, L ring"/>
    <property type="evidence" value="ECO:0007669"/>
    <property type="project" value="InterPro"/>
</dbReference>
<dbReference type="RefSeq" id="WP_114469401.1">
    <property type="nucleotide sequence ID" value="NZ_QPJK01000005.1"/>
</dbReference>
<protein>
    <recommendedName>
        <fullName evidence="7">Flagellar L-ring protein</fullName>
    </recommendedName>
    <alternativeName>
        <fullName evidence="7">Basal body L-ring protein</fullName>
    </alternativeName>
</protein>
<dbReference type="GO" id="GO:0003774">
    <property type="term" value="F:cytoskeletal motor activity"/>
    <property type="evidence" value="ECO:0007669"/>
    <property type="project" value="InterPro"/>
</dbReference>
<evidence type="ECO:0000256" key="3">
    <source>
        <dbReference type="ARBA" id="ARBA00022729"/>
    </source>
</evidence>
<dbReference type="GO" id="GO:0071973">
    <property type="term" value="P:bacterial-type flagellum-dependent cell motility"/>
    <property type="evidence" value="ECO:0007669"/>
    <property type="project" value="InterPro"/>
</dbReference>
<dbReference type="PANTHER" id="PTHR34933:SF1">
    <property type="entry name" value="FLAGELLAR L-RING PROTEIN"/>
    <property type="match status" value="1"/>
</dbReference>
<keyword evidence="6 7" id="KW-0998">Cell outer membrane</keyword>
<dbReference type="PRINTS" id="PR01008">
    <property type="entry name" value="FLGLRINGFLGH"/>
</dbReference>
<dbReference type="OrthoDB" id="9789463at2"/>
<evidence type="ECO:0000256" key="5">
    <source>
        <dbReference type="ARBA" id="ARBA00023143"/>
    </source>
</evidence>
<dbReference type="PROSITE" id="PS51257">
    <property type="entry name" value="PROKAR_LIPOPROTEIN"/>
    <property type="match status" value="1"/>
</dbReference>
<dbReference type="Pfam" id="PF02107">
    <property type="entry name" value="FlgH"/>
    <property type="match status" value="1"/>
</dbReference>
<sequence>MNKSPRTILLALAALLLAGCETLPPIPKAAAQPEEPLIIVANPRRGVSGGVLPMDTVTSLTADSRAFRPGDVLTVVLQETTQASKRSGVTSDKNSSTSITPFLFRGRSLKTDIGIDAQRSSDAGNTATQQNALQGAITVVVHEVLPNGLLAIRGEKSLTLNLGEEFIRVTGYARVSDIDTDNRLSSQRIANARITYSGRGTLAESQRQGWLTAFFNSPWMPF</sequence>
<evidence type="ECO:0000256" key="6">
    <source>
        <dbReference type="ARBA" id="ARBA00023237"/>
    </source>
</evidence>
<proteinExistence type="inferred from homology"/>
<evidence type="ECO:0000256" key="1">
    <source>
        <dbReference type="ARBA" id="ARBA00002591"/>
    </source>
</evidence>
<dbReference type="PANTHER" id="PTHR34933">
    <property type="entry name" value="FLAGELLAR L-RING PROTEIN"/>
    <property type="match status" value="1"/>
</dbReference>
<dbReference type="InterPro" id="IPR000527">
    <property type="entry name" value="Flag_Lring"/>
</dbReference>
<keyword evidence="4 7" id="KW-0472">Membrane</keyword>
<dbReference type="GO" id="GO:0009279">
    <property type="term" value="C:cell outer membrane"/>
    <property type="evidence" value="ECO:0007669"/>
    <property type="project" value="UniProtKB-SubCell"/>
</dbReference>
<accession>A0A368XR11</accession>
<keyword evidence="8" id="KW-0282">Flagellum</keyword>
<gene>
    <name evidence="7" type="primary">flgH</name>
    <name evidence="8" type="ORF">DES41_105413</name>
</gene>
<comment type="caution">
    <text evidence="8">The sequence shown here is derived from an EMBL/GenBank/DDBJ whole genome shotgun (WGS) entry which is preliminary data.</text>
</comment>
<evidence type="ECO:0000256" key="2">
    <source>
        <dbReference type="ARBA" id="ARBA00006929"/>
    </source>
</evidence>
<organism evidence="8 9">
    <name type="scientific">Pseudorhodoferax soli</name>
    <dbReference type="NCBI Taxonomy" id="545864"/>
    <lineage>
        <taxon>Bacteria</taxon>
        <taxon>Pseudomonadati</taxon>
        <taxon>Pseudomonadota</taxon>
        <taxon>Betaproteobacteria</taxon>
        <taxon>Burkholderiales</taxon>
        <taxon>Comamonadaceae</taxon>
    </lineage>
</organism>
<comment type="similarity">
    <text evidence="2 7">Belongs to the FlgH family.</text>
</comment>
<reference evidence="8 9" key="1">
    <citation type="submission" date="2018-07" db="EMBL/GenBank/DDBJ databases">
        <title>Genomic Encyclopedia of Type Strains, Phase IV (KMG-IV): sequencing the most valuable type-strain genomes for metagenomic binning, comparative biology and taxonomic classification.</title>
        <authorList>
            <person name="Goeker M."/>
        </authorList>
    </citation>
    <scope>NUCLEOTIDE SEQUENCE [LARGE SCALE GENOMIC DNA]</scope>
    <source>
        <strain evidence="8 9">DSM 21634</strain>
    </source>
</reference>
<keyword evidence="8" id="KW-0969">Cilium</keyword>
<comment type="subcellular location">
    <subcellularLocation>
        <location evidence="7">Cell outer membrane</location>
        <topology evidence="7">Lipid-anchor</topology>
    </subcellularLocation>
    <subcellularLocation>
        <location evidence="7">Bacterial flagellum basal body</location>
    </subcellularLocation>
</comment>
<name>A0A368XR11_9BURK</name>
<keyword evidence="7" id="KW-0449">Lipoprotein</keyword>
<comment type="subunit">
    <text evidence="7">The basal body constitutes a major portion of the flagellar organelle and consists of four rings (L,P,S, and M) mounted on a central rod.</text>
</comment>
<dbReference type="HAMAP" id="MF_00415">
    <property type="entry name" value="FlgH"/>
    <property type="match status" value="1"/>
</dbReference>
<evidence type="ECO:0000313" key="8">
    <source>
        <dbReference type="EMBL" id="RCW70470.1"/>
    </source>
</evidence>
<evidence type="ECO:0000256" key="4">
    <source>
        <dbReference type="ARBA" id="ARBA00023136"/>
    </source>
</evidence>
<keyword evidence="3 7" id="KW-0732">Signal</keyword>
<dbReference type="Proteomes" id="UP000252884">
    <property type="component" value="Unassembled WGS sequence"/>
</dbReference>
<evidence type="ECO:0000256" key="7">
    <source>
        <dbReference type="HAMAP-Rule" id="MF_00415"/>
    </source>
</evidence>
<keyword evidence="5 7" id="KW-0975">Bacterial flagellum</keyword>
<keyword evidence="9" id="KW-1185">Reference proteome</keyword>
<dbReference type="AlphaFoldDB" id="A0A368XR11"/>
<evidence type="ECO:0000313" key="9">
    <source>
        <dbReference type="Proteomes" id="UP000252884"/>
    </source>
</evidence>
<comment type="function">
    <text evidence="1 7">Assembles around the rod to form the L-ring and probably protects the motor/basal body from shearing forces during rotation.</text>
</comment>
<dbReference type="EMBL" id="QPJK01000005">
    <property type="protein sequence ID" value="RCW70470.1"/>
    <property type="molecule type" value="Genomic_DNA"/>
</dbReference>